<dbReference type="PANTHER" id="PTHR48098">
    <property type="entry name" value="ENTEROCHELIN ESTERASE-RELATED"/>
    <property type="match status" value="1"/>
</dbReference>
<dbReference type="Pfam" id="PF00756">
    <property type="entry name" value="Esterase"/>
    <property type="match status" value="1"/>
</dbReference>
<reference evidence="1 2" key="1">
    <citation type="submission" date="2020-08" db="EMBL/GenBank/DDBJ databases">
        <title>Genomic Encyclopedia of Type Strains, Phase IV (KMG-IV): sequencing the most valuable type-strain genomes for metagenomic binning, comparative biology and taxonomic classification.</title>
        <authorList>
            <person name="Goeker M."/>
        </authorList>
    </citation>
    <scope>NUCLEOTIDE SEQUENCE [LARGE SCALE GENOMIC DNA]</scope>
    <source>
        <strain evidence="1 2">DSM 27057</strain>
    </source>
</reference>
<dbReference type="SUPFAM" id="SSF81296">
    <property type="entry name" value="E set domains"/>
    <property type="match status" value="1"/>
</dbReference>
<keyword evidence="2" id="KW-1185">Reference proteome</keyword>
<dbReference type="Proteomes" id="UP000548867">
    <property type="component" value="Unassembled WGS sequence"/>
</dbReference>
<dbReference type="InterPro" id="IPR013783">
    <property type="entry name" value="Ig-like_fold"/>
</dbReference>
<name>A0A7W6CTE9_9SPHN</name>
<gene>
    <name evidence="1" type="ORF">GGR38_004491</name>
</gene>
<comment type="caution">
    <text evidence="1">The sequence shown here is derived from an EMBL/GenBank/DDBJ whole genome shotgun (WGS) entry which is preliminary data.</text>
</comment>
<evidence type="ECO:0000313" key="2">
    <source>
        <dbReference type="Proteomes" id="UP000548867"/>
    </source>
</evidence>
<dbReference type="Gene3D" id="2.60.40.10">
    <property type="entry name" value="Immunoglobulins"/>
    <property type="match status" value="1"/>
</dbReference>
<dbReference type="InterPro" id="IPR050583">
    <property type="entry name" value="Mycobacterial_A85_antigen"/>
</dbReference>
<dbReference type="RefSeq" id="WP_425497082.1">
    <property type="nucleotide sequence ID" value="NZ_JACIDX010000025.1"/>
</dbReference>
<evidence type="ECO:0000313" key="1">
    <source>
        <dbReference type="EMBL" id="MBB3957517.1"/>
    </source>
</evidence>
<dbReference type="InterPro" id="IPR014756">
    <property type="entry name" value="Ig_E-set"/>
</dbReference>
<organism evidence="1 2">
    <name type="scientific">Novosphingobium sediminicola</name>
    <dbReference type="NCBI Taxonomy" id="563162"/>
    <lineage>
        <taxon>Bacteria</taxon>
        <taxon>Pseudomonadati</taxon>
        <taxon>Pseudomonadota</taxon>
        <taxon>Alphaproteobacteria</taxon>
        <taxon>Sphingomonadales</taxon>
        <taxon>Sphingomonadaceae</taxon>
        <taxon>Novosphingobium</taxon>
    </lineage>
</organism>
<protein>
    <submittedName>
        <fullName evidence="1">Enterochelin esterase family protein</fullName>
    </submittedName>
</protein>
<accession>A0A7W6CTE9</accession>
<sequence length="371" mass="40544">MPVPYASAQVLGDGRITFRFCAPQARQVIVTSSDAGAAIPMSFAPNGPKGLELTREPNGLWSGTTAIPLAPGAYRYSFRVDGIKVADPLSDRWSETRNGIESVVHVDGPSGTFQQWDAATPHGAVTSVTYWSKSLNAQRRMHVYTPPGYMRGTGRYPVLYLVHGAGDSDDSWTSVGQAHVILDRLIASGRARPMIVVMPAGHTPDRPGVPMTANHDFGRDLVEDVIPYVDREYRTIAQADARAMAGLSMGGSHTLREGLTRPDTFHWIGVFSMGLGIGMGLNVDQAQVDAYARDHAAALTQAARSMHLVYYAMGREDFLYASAAPTRRVLDTFHIAHTYHESDGGHTWLNWRDYLADFAPRLFRGKGVSGR</sequence>
<dbReference type="Gene3D" id="3.40.50.1820">
    <property type="entry name" value="alpha/beta hydrolase"/>
    <property type="match status" value="1"/>
</dbReference>
<dbReference type="GO" id="GO:0016747">
    <property type="term" value="F:acyltransferase activity, transferring groups other than amino-acyl groups"/>
    <property type="evidence" value="ECO:0007669"/>
    <property type="project" value="TreeGrafter"/>
</dbReference>
<dbReference type="AlphaFoldDB" id="A0A7W6CTE9"/>
<proteinExistence type="predicted"/>
<dbReference type="InterPro" id="IPR029058">
    <property type="entry name" value="AB_hydrolase_fold"/>
</dbReference>
<dbReference type="EMBL" id="JACIDX010000025">
    <property type="protein sequence ID" value="MBB3957517.1"/>
    <property type="molecule type" value="Genomic_DNA"/>
</dbReference>
<dbReference type="InterPro" id="IPR000801">
    <property type="entry name" value="Esterase-like"/>
</dbReference>
<dbReference type="SUPFAM" id="SSF53474">
    <property type="entry name" value="alpha/beta-Hydrolases"/>
    <property type="match status" value="1"/>
</dbReference>
<dbReference type="PANTHER" id="PTHR48098:SF1">
    <property type="entry name" value="DIACYLGLYCEROL ACYLTRANSFERASE_MYCOLYLTRANSFERASE AG85A"/>
    <property type="match status" value="1"/>
</dbReference>